<proteinExistence type="predicted"/>
<dbReference type="EMBL" id="LFRF01000065">
    <property type="protein sequence ID" value="KND86253.1"/>
    <property type="molecule type" value="Genomic_DNA"/>
</dbReference>
<gene>
    <name evidence="2" type="ORF">TOPH_09115</name>
</gene>
<sequence>MGSAILRDLLMLVEEEPSELCKTKTFEGGRLPEVKQFADIILELKGSLLSKIPVQGEEADEEEIRNGNTGSSSPDNIEAIPPLPCKYNEATLADNSTTAMTLAAADPTVHAVSFPCGLLPGQPMPVAI</sequence>
<feature type="compositionally biased region" description="Polar residues" evidence="1">
    <location>
        <begin position="66"/>
        <end position="75"/>
    </location>
</feature>
<dbReference type="AlphaFoldDB" id="A0A0L0MWF8"/>
<evidence type="ECO:0000256" key="1">
    <source>
        <dbReference type="SAM" id="MobiDB-lite"/>
    </source>
</evidence>
<dbReference type="Proteomes" id="UP000036947">
    <property type="component" value="Unassembled WGS sequence"/>
</dbReference>
<keyword evidence="3" id="KW-1185">Reference proteome</keyword>
<accession>A0A0L0MWF8</accession>
<comment type="caution">
    <text evidence="2">The sequence shown here is derived from an EMBL/GenBank/DDBJ whole genome shotgun (WGS) entry which is preliminary data.</text>
</comment>
<evidence type="ECO:0000313" key="3">
    <source>
        <dbReference type="Proteomes" id="UP000036947"/>
    </source>
</evidence>
<organism evidence="2 3">
    <name type="scientific">Tolypocladium ophioglossoides (strain CBS 100239)</name>
    <name type="common">Snaketongue truffleclub</name>
    <name type="synonym">Elaphocordyceps ophioglossoides</name>
    <dbReference type="NCBI Taxonomy" id="1163406"/>
    <lineage>
        <taxon>Eukaryota</taxon>
        <taxon>Fungi</taxon>
        <taxon>Dikarya</taxon>
        <taxon>Ascomycota</taxon>
        <taxon>Pezizomycotina</taxon>
        <taxon>Sordariomycetes</taxon>
        <taxon>Hypocreomycetidae</taxon>
        <taxon>Hypocreales</taxon>
        <taxon>Ophiocordycipitaceae</taxon>
        <taxon>Tolypocladium</taxon>
    </lineage>
</organism>
<reference evidence="2 3" key="1">
    <citation type="journal article" date="2015" name="BMC Genomics">
        <title>The genome of the truffle-parasite Tolypocladium ophioglossoides and the evolution of antifungal peptaibiotics.</title>
        <authorList>
            <person name="Quandt C.A."/>
            <person name="Bushley K.E."/>
            <person name="Spatafora J.W."/>
        </authorList>
    </citation>
    <scope>NUCLEOTIDE SEQUENCE [LARGE SCALE GENOMIC DNA]</scope>
    <source>
        <strain evidence="2 3">CBS 100239</strain>
    </source>
</reference>
<protein>
    <submittedName>
        <fullName evidence="2">Uncharacterized protein</fullName>
    </submittedName>
</protein>
<evidence type="ECO:0000313" key="2">
    <source>
        <dbReference type="EMBL" id="KND86253.1"/>
    </source>
</evidence>
<feature type="region of interest" description="Disordered" evidence="1">
    <location>
        <begin position="54"/>
        <end position="80"/>
    </location>
</feature>
<name>A0A0L0MWF8_TOLOC</name>